<accession>A0A2M6ITV9</accession>
<evidence type="ECO:0000313" key="2">
    <source>
        <dbReference type="Proteomes" id="UP000231056"/>
    </source>
</evidence>
<sequence>MKFTKKEFRELLLILLAGTWVRSAVMESRGEDFKNVEKWNEYFALMAKQLGYDDLVEIYKGIIMPSNDICLENEEEMEEFMDEIFWEELEVRLGKRDFYESVSKEDLSEMDKSPWLPDKIDSFYRKYKKEFTEFGIDRLRIVPKK</sequence>
<reference evidence="1 2" key="1">
    <citation type="submission" date="2017-09" db="EMBL/GenBank/DDBJ databases">
        <title>Depth-based differentiation of microbial function through sediment-hosted aquifers and enrichment of novel symbionts in the deep terrestrial subsurface.</title>
        <authorList>
            <person name="Probst A.J."/>
            <person name="Ladd B."/>
            <person name="Jarett J.K."/>
            <person name="Geller-Mcgrath D.E."/>
            <person name="Sieber C.M."/>
            <person name="Emerson J.B."/>
            <person name="Anantharaman K."/>
            <person name="Thomas B.C."/>
            <person name="Malmstrom R."/>
            <person name="Stieglmeier M."/>
            <person name="Klingl A."/>
            <person name="Woyke T."/>
            <person name="Ryan C.M."/>
            <person name="Banfield J.F."/>
        </authorList>
    </citation>
    <scope>NUCLEOTIDE SEQUENCE [LARGE SCALE GENOMIC DNA]</scope>
    <source>
        <strain evidence="1">CG11_big_fil_rev_8_21_14_0_20_36_8</strain>
    </source>
</reference>
<organism evidence="1 2">
    <name type="scientific">Candidatus Roizmanbacteria bacterium CG11_big_fil_rev_8_21_14_0_20_36_8</name>
    <dbReference type="NCBI Taxonomy" id="1974856"/>
    <lineage>
        <taxon>Bacteria</taxon>
        <taxon>Candidatus Roizmaniibacteriota</taxon>
    </lineage>
</organism>
<protein>
    <submittedName>
        <fullName evidence="1">Uncharacterized protein</fullName>
    </submittedName>
</protein>
<dbReference type="AlphaFoldDB" id="A0A2M6ITV9"/>
<proteinExistence type="predicted"/>
<name>A0A2M6ITV9_9BACT</name>
<comment type="caution">
    <text evidence="1">The sequence shown here is derived from an EMBL/GenBank/DDBJ whole genome shotgun (WGS) entry which is preliminary data.</text>
</comment>
<dbReference type="Proteomes" id="UP000231056">
    <property type="component" value="Unassembled WGS sequence"/>
</dbReference>
<gene>
    <name evidence="1" type="ORF">COV58_02955</name>
</gene>
<dbReference type="EMBL" id="PCVM01000068">
    <property type="protein sequence ID" value="PIQ73359.1"/>
    <property type="molecule type" value="Genomic_DNA"/>
</dbReference>
<evidence type="ECO:0000313" key="1">
    <source>
        <dbReference type="EMBL" id="PIQ73359.1"/>
    </source>
</evidence>